<dbReference type="Proteomes" id="UP001202117">
    <property type="component" value="Unassembled WGS sequence"/>
</dbReference>
<proteinExistence type="predicted"/>
<evidence type="ECO:0000313" key="2">
    <source>
        <dbReference type="Proteomes" id="UP001202117"/>
    </source>
</evidence>
<evidence type="ECO:0000313" key="1">
    <source>
        <dbReference type="EMBL" id="MCH4565038.1"/>
    </source>
</evidence>
<reference evidence="1 2" key="1">
    <citation type="submission" date="2022-02" db="EMBL/GenBank/DDBJ databases">
        <title>Halomonas fukangensis sp. nov., a halophilic bacterium isolated from a bulk soil of Kalidium foliatum at Fukang.</title>
        <authorList>
            <person name="Huang Y."/>
        </authorList>
    </citation>
    <scope>NUCLEOTIDE SEQUENCE [LARGE SCALE GENOMIC DNA]</scope>
    <source>
        <strain evidence="1 2">EGI 63088</strain>
    </source>
</reference>
<keyword evidence="2" id="KW-1185">Reference proteome</keyword>
<organism evidence="1 2">
    <name type="scientific">Halomonas flagellata</name>
    <dbReference type="NCBI Taxonomy" id="2920385"/>
    <lineage>
        <taxon>Bacteria</taxon>
        <taxon>Pseudomonadati</taxon>
        <taxon>Pseudomonadota</taxon>
        <taxon>Gammaproteobacteria</taxon>
        <taxon>Oceanospirillales</taxon>
        <taxon>Halomonadaceae</taxon>
        <taxon>Halomonas</taxon>
    </lineage>
</organism>
<name>A0ABS9RYU9_9GAMM</name>
<protein>
    <recommendedName>
        <fullName evidence="3">HEPN/Toprim N-terminal domain-containing protein</fullName>
    </recommendedName>
</protein>
<comment type="caution">
    <text evidence="1">The sequence shown here is derived from an EMBL/GenBank/DDBJ whole genome shotgun (WGS) entry which is preliminary data.</text>
</comment>
<dbReference type="RefSeq" id="WP_240569572.1">
    <property type="nucleotide sequence ID" value="NZ_JAKVPY010000028.1"/>
</dbReference>
<sequence>MTHKRIEEPLYDILSSDCLKNSFEAYFKNVGFTSDEEVIVFDLVVAYFYFQFKITKINSYIYKICSLYKRRYKRNHPDIVKYSFEALENKEQADAVVYYCSSLISNKEEAYAMEKLRELSHILSDDNNKLIVEIYLATLSWRKSDFQSYRDGIKGFLEAKEKDFNPYVSIPCSTVYLGDERPRRVFNGILSRLDESVCDLEDKDVSYCITVSCDSKYFDIYWDYFYTSLRSTGDNFYCRVVVTDSLGWCPEVDDDRFYIKELGMEGLGENVGPISSALRFLSAYQLLDKYHVPVVVSDFDCAFKSHGLEGLISGLAGSAAGLRLLNKKLVMPWEYITAGFSVFMPKRDSFYFLEIVVNFLSGVLVSGPAQWWVDQNAVECAHRFTDFNGFVDIKSIIDRYVVIPTGSADTKKKILEKAVQEAGF</sequence>
<dbReference type="EMBL" id="JAKVPY010000028">
    <property type="protein sequence ID" value="MCH4565038.1"/>
    <property type="molecule type" value="Genomic_DNA"/>
</dbReference>
<evidence type="ECO:0008006" key="3">
    <source>
        <dbReference type="Google" id="ProtNLM"/>
    </source>
</evidence>
<gene>
    <name evidence="1" type="ORF">MKP05_18225</name>
</gene>
<accession>A0ABS9RYU9</accession>